<dbReference type="AlphaFoldDB" id="A0A9E5JVI5"/>
<organism evidence="2 3">
    <name type="scientific">Microcella pacifica</name>
    <dbReference type="NCBI Taxonomy" id="2591847"/>
    <lineage>
        <taxon>Bacteria</taxon>
        <taxon>Bacillati</taxon>
        <taxon>Actinomycetota</taxon>
        <taxon>Actinomycetes</taxon>
        <taxon>Micrococcales</taxon>
        <taxon>Microbacteriaceae</taxon>
        <taxon>Microcella</taxon>
    </lineage>
</organism>
<dbReference type="PANTHER" id="PTHR30032">
    <property type="entry name" value="N-ACETYLMURAMOYL-L-ALANINE AMIDASE-RELATED"/>
    <property type="match status" value="1"/>
</dbReference>
<dbReference type="GO" id="GO:0030288">
    <property type="term" value="C:outer membrane-bounded periplasmic space"/>
    <property type="evidence" value="ECO:0007669"/>
    <property type="project" value="TreeGrafter"/>
</dbReference>
<accession>A0A9E5JVI5</accession>
<dbReference type="RefSeq" id="WP_152582520.1">
    <property type="nucleotide sequence ID" value="NZ_VIKT02000011.1"/>
</dbReference>
<comment type="caution">
    <text evidence="2">The sequence shown here is derived from an EMBL/GenBank/DDBJ whole genome shotgun (WGS) entry which is preliminary data.</text>
</comment>
<name>A0A9E5JVI5_9MICO</name>
<dbReference type="EMBL" id="VIKT02000011">
    <property type="protein sequence ID" value="NHF63163.1"/>
    <property type="molecule type" value="Genomic_DNA"/>
</dbReference>
<keyword evidence="3" id="KW-1185">Reference proteome</keyword>
<dbReference type="InterPro" id="IPR051922">
    <property type="entry name" value="Bact_Sporulation_Assoc"/>
</dbReference>
<feature type="signal peptide" evidence="1">
    <location>
        <begin position="1"/>
        <end position="35"/>
    </location>
</feature>
<reference evidence="2 3" key="2">
    <citation type="submission" date="2020-03" db="EMBL/GenBank/DDBJ databases">
        <title>Chryseoglobus sp. isolated from a deep-sea seamount.</title>
        <authorList>
            <person name="Zhang D.-C."/>
        </authorList>
    </citation>
    <scope>NUCLEOTIDE SEQUENCE [LARGE SCALE GENOMIC DNA]</scope>
    <source>
        <strain evidence="2 3">KN1116</strain>
    </source>
</reference>
<feature type="chain" id="PRO_5038738124" evidence="1">
    <location>
        <begin position="36"/>
        <end position="971"/>
    </location>
</feature>
<evidence type="ECO:0000313" key="2">
    <source>
        <dbReference type="EMBL" id="NHF63163.1"/>
    </source>
</evidence>
<dbReference type="OrthoDB" id="5116373at2"/>
<reference evidence="2 3" key="1">
    <citation type="submission" date="2019-06" db="EMBL/GenBank/DDBJ databases">
        <authorList>
            <person name="De-Chao Zhang Q."/>
        </authorList>
    </citation>
    <scope>NUCLEOTIDE SEQUENCE [LARGE SCALE GENOMIC DNA]</scope>
    <source>
        <strain evidence="2 3">KN1116</strain>
    </source>
</reference>
<evidence type="ECO:0000313" key="3">
    <source>
        <dbReference type="Proteomes" id="UP000818266"/>
    </source>
</evidence>
<proteinExistence type="predicted"/>
<sequence length="971" mass="100053">MIRSSSPGARLLGSTAALALAVTGLTIAAASPAAAAPAVVYDSIPEAQPASYPSLGYQAQATWEFGDYVLLDGGNRAVSDVTISLTSWACETGQWNLGDCETTPGSTFSHPVTMNLYEADNSGAEPVVGDLIASVTNDVVAPYRPTPSPEDCAQSAGSKPWWDEDLQTCQNGIAFDVSFDFSGEDAVVGNGVIVTVAYNTQSYGADPEGVNGPWNALNVSLATPSAPTVGTDESTTETIRDTTYQGDTRGLKSSTRLPNYGLVMEITADSVPAVDPLTEVTVYERDVKANETAQTYTEWHEGNPNGTLDNSVVLADGLHLGLGDPSTVIKGTDLATPEGVTANTLTRSQLRTLLERASVEVASGSVTYQVPIFFGDPSDPTFTTLRSTSLTAGSHSFSQADTWATTRAFGDYGVQETAPLGELIDAVFDFAAADGGGVALAGYGVQADSAAVVPSLVWDDTRYTFTQPVIEACVTTTSTEVTNLALGDWDFSQTRTQGINEFTENGLRVETFGEAGTLGQAKAAGYAPIDIALSEVGDIAFDIADGYTGVRPSLQLGFDADGDGTQDALLVGEPWAYGGGDWSTTVNGDWADARFWVTGGTGFGVPAGGGYPSLGTLDEYLLANPEARILEYGYSLGSGVIGEATIESITVGCAETTFGFELETLAPPVTERLAGDDRYETAVAISQAGFESGADTVYIANGVGYADALSAAPAAAQDDAPLLLTPANTLPSVVRAELNRLSPSTIVIVGGTAAVSNSVQNALEGLSFTPSVERVAGADRYATSRAIADYAFDTVAAIYIASGLNFPDALTAGPAAAELGGPIILVRGTSSSLDAATLQALDGLGDNEVTIAGGTAVVSAGIQSQLVAESYLVKRNAGADRYATSIAINEDAFDAETVVYLATGENFADALAGSALAAGQGVPLYVSRTACIPENVYESIVALGTETIVLLGGPAALSTDVADLELCAGVN</sequence>
<dbReference type="Proteomes" id="UP000818266">
    <property type="component" value="Unassembled WGS sequence"/>
</dbReference>
<keyword evidence="1" id="KW-0732">Signal</keyword>
<dbReference type="PANTHER" id="PTHR30032:SF8">
    <property type="entry name" value="GERMINATION-SPECIFIC N-ACETYLMURAMOYL-L-ALANINE AMIDASE"/>
    <property type="match status" value="1"/>
</dbReference>
<evidence type="ECO:0000256" key="1">
    <source>
        <dbReference type="SAM" id="SignalP"/>
    </source>
</evidence>
<dbReference type="Pfam" id="PF04122">
    <property type="entry name" value="CW_binding_2"/>
    <property type="match status" value="3"/>
</dbReference>
<dbReference type="InterPro" id="IPR007253">
    <property type="entry name" value="Cell_wall-bd_2"/>
</dbReference>
<protein>
    <submittedName>
        <fullName evidence="2">Cell wall-binding repeat-containing protein</fullName>
    </submittedName>
</protein>
<gene>
    <name evidence="2" type="ORF">FK219_007905</name>
</gene>
<dbReference type="Gene3D" id="3.40.50.12090">
    <property type="match status" value="2"/>
</dbReference>